<accession>A0A369K3Y3</accession>
<dbReference type="InParanoid" id="A0A369K3Y3"/>
<organism evidence="1 2">
    <name type="scientific">Hypsizygus marmoreus</name>
    <name type="common">White beech mushroom</name>
    <name type="synonym">Agaricus marmoreus</name>
    <dbReference type="NCBI Taxonomy" id="39966"/>
    <lineage>
        <taxon>Eukaryota</taxon>
        <taxon>Fungi</taxon>
        <taxon>Dikarya</taxon>
        <taxon>Basidiomycota</taxon>
        <taxon>Agaricomycotina</taxon>
        <taxon>Agaricomycetes</taxon>
        <taxon>Agaricomycetidae</taxon>
        <taxon>Agaricales</taxon>
        <taxon>Tricholomatineae</taxon>
        <taxon>Lyophyllaceae</taxon>
        <taxon>Hypsizygus</taxon>
    </lineage>
</organism>
<gene>
    <name evidence="1" type="ORF">Hypma_003864</name>
</gene>
<protein>
    <submittedName>
        <fullName evidence="1">Uncharacterized protein</fullName>
    </submittedName>
</protein>
<dbReference type="Proteomes" id="UP000076154">
    <property type="component" value="Unassembled WGS sequence"/>
</dbReference>
<dbReference type="InterPro" id="IPR032675">
    <property type="entry name" value="LRR_dom_sf"/>
</dbReference>
<dbReference type="Gene3D" id="3.80.10.10">
    <property type="entry name" value="Ribonuclease Inhibitor"/>
    <property type="match status" value="1"/>
</dbReference>
<evidence type="ECO:0000313" key="1">
    <source>
        <dbReference type="EMBL" id="RDB27477.1"/>
    </source>
</evidence>
<reference evidence="1" key="1">
    <citation type="submission" date="2018-04" db="EMBL/GenBank/DDBJ databases">
        <title>Whole genome sequencing of Hypsizygus marmoreus.</title>
        <authorList>
            <person name="Choi I.-G."/>
            <person name="Min B."/>
            <person name="Kim J.-G."/>
            <person name="Kim S."/>
            <person name="Oh Y.-L."/>
            <person name="Kong W.-S."/>
            <person name="Park H."/>
            <person name="Jeong J."/>
            <person name="Song E.-S."/>
        </authorList>
    </citation>
    <scope>NUCLEOTIDE SEQUENCE [LARGE SCALE GENOMIC DNA]</scope>
    <source>
        <strain evidence="1">51987-8</strain>
    </source>
</reference>
<dbReference type="STRING" id="39966.A0A369K3Y3"/>
<keyword evidence="2" id="KW-1185">Reference proteome</keyword>
<proteinExistence type="predicted"/>
<dbReference type="EMBL" id="LUEZ02000015">
    <property type="protein sequence ID" value="RDB27477.1"/>
    <property type="molecule type" value="Genomic_DNA"/>
</dbReference>
<sequence length="487" mass="54630">MNTPTDFESEQTGSSNCPLLSDSAHTRKLLSNAEGDLATLDAKIANVELTLHNLRFQRDEILARMKLYQASIAPHRKLPREILSEVFVHCVDGSINVPLMLSDLNEAPWNLAHVCISWRGIVLSSPKLWADITVKFPYSSMPSDWSRHISILGHLFRRASISPLSLTINRPPAAFLDILPKFIIRHSSRLRKLSLSLCYSLMNISALPRSSMECLEAISVDADLQSIPDIICLNAPNLRSVQIAINHLSPSALHLPWAQITQLHLSGLYPDFQTVNTMMTQCTSLVDCSLGFWSTKSNPLEPGPVIIVPKMPSFTLDFAFSIVQHHAIIFSQFSFVHVVRLKLVQKSRSYPYIFDCVSPLAHSNVLKSLQIDFALPTAKVEEILMTLPLLEELSLPNSHYISNFALRGMACGELVPKLVDLTCRIEVALLDVHLDMLETRRSPSNPAAEICHVTFVVRRQEDLPEMETFARIEKLRESGLKIALQYL</sequence>
<name>A0A369K3Y3_HYPMA</name>
<dbReference type="AlphaFoldDB" id="A0A369K3Y3"/>
<dbReference type="OrthoDB" id="3270987at2759"/>
<comment type="caution">
    <text evidence="1">The sequence shown here is derived from an EMBL/GenBank/DDBJ whole genome shotgun (WGS) entry which is preliminary data.</text>
</comment>
<evidence type="ECO:0000313" key="2">
    <source>
        <dbReference type="Proteomes" id="UP000076154"/>
    </source>
</evidence>